<dbReference type="PIRSF" id="PIRSF002070">
    <property type="entry name" value="SSB"/>
    <property type="match status" value="1"/>
</dbReference>
<accession>A0A1H8KRZ1</accession>
<feature type="non-terminal residue" evidence="4">
    <location>
        <position position="92"/>
    </location>
</feature>
<evidence type="ECO:0000256" key="1">
    <source>
        <dbReference type="ARBA" id="ARBA00023125"/>
    </source>
</evidence>
<dbReference type="AlphaFoldDB" id="A0A1H8KRZ1"/>
<evidence type="ECO:0000313" key="5">
    <source>
        <dbReference type="Proteomes" id="UP000199512"/>
    </source>
</evidence>
<dbReference type="InterPro" id="IPR011344">
    <property type="entry name" value="ssDNA-bd"/>
</dbReference>
<reference evidence="4 5" key="1">
    <citation type="submission" date="2016-10" db="EMBL/GenBank/DDBJ databases">
        <authorList>
            <person name="de Groot N.N."/>
        </authorList>
    </citation>
    <scope>NUCLEOTIDE SEQUENCE [LARGE SCALE GENOMIC DNA]</scope>
    <source>
        <strain evidence="4 5">Calf135</strain>
    </source>
</reference>
<evidence type="ECO:0000256" key="2">
    <source>
        <dbReference type="PROSITE-ProRule" id="PRU00252"/>
    </source>
</evidence>
<dbReference type="HAMAP" id="MF_00984">
    <property type="entry name" value="SSB"/>
    <property type="match status" value="1"/>
</dbReference>
<dbReference type="PANTHER" id="PTHR10302">
    <property type="entry name" value="SINGLE-STRANDED DNA-BINDING PROTEIN"/>
    <property type="match status" value="1"/>
</dbReference>
<dbReference type="InterPro" id="IPR012340">
    <property type="entry name" value="NA-bd_OB-fold"/>
</dbReference>
<dbReference type="NCBIfam" id="TIGR00621">
    <property type="entry name" value="ssb"/>
    <property type="match status" value="1"/>
</dbReference>
<dbReference type="GO" id="GO:0009295">
    <property type="term" value="C:nucleoid"/>
    <property type="evidence" value="ECO:0007669"/>
    <property type="project" value="TreeGrafter"/>
</dbReference>
<dbReference type="PROSITE" id="PS50935">
    <property type="entry name" value="SSB"/>
    <property type="match status" value="1"/>
</dbReference>
<dbReference type="EMBL" id="FODF01000041">
    <property type="protein sequence ID" value="SEN95670.1"/>
    <property type="molecule type" value="Genomic_DNA"/>
</dbReference>
<dbReference type="GO" id="GO:0003697">
    <property type="term" value="F:single-stranded DNA binding"/>
    <property type="evidence" value="ECO:0007669"/>
    <property type="project" value="InterPro"/>
</dbReference>
<dbReference type="Pfam" id="PF00436">
    <property type="entry name" value="SSB"/>
    <property type="match status" value="1"/>
</dbReference>
<dbReference type="GO" id="GO:0006260">
    <property type="term" value="P:DNA replication"/>
    <property type="evidence" value="ECO:0007669"/>
    <property type="project" value="InterPro"/>
</dbReference>
<evidence type="ECO:0000256" key="3">
    <source>
        <dbReference type="RuleBase" id="RU000524"/>
    </source>
</evidence>
<keyword evidence="5" id="KW-1185">Reference proteome</keyword>
<dbReference type="Gene3D" id="2.40.50.140">
    <property type="entry name" value="Nucleic acid-binding proteins"/>
    <property type="match status" value="1"/>
</dbReference>
<organism evidence="4 5">
    <name type="scientific">Peptostreptococcus russellii</name>
    <dbReference type="NCBI Taxonomy" id="215200"/>
    <lineage>
        <taxon>Bacteria</taxon>
        <taxon>Bacillati</taxon>
        <taxon>Bacillota</taxon>
        <taxon>Clostridia</taxon>
        <taxon>Peptostreptococcales</taxon>
        <taxon>Peptostreptococcaceae</taxon>
        <taxon>Peptostreptococcus</taxon>
    </lineage>
</organism>
<sequence>MSINSVVLIGRLTKEPDLRYISGSGTPVATFTLAVSRDYKDKDGNYPVDFIPVEIIGKPAEYTSNYIDKGKLVAVQGAIRVDRYETQGGEKR</sequence>
<dbReference type="PANTHER" id="PTHR10302:SF27">
    <property type="entry name" value="SINGLE-STRANDED DNA-BINDING PROTEIN"/>
    <property type="match status" value="1"/>
</dbReference>
<protein>
    <recommendedName>
        <fullName evidence="3">Single-stranded DNA-binding protein</fullName>
    </recommendedName>
</protein>
<dbReference type="CDD" id="cd04496">
    <property type="entry name" value="SSB_OBF"/>
    <property type="match status" value="1"/>
</dbReference>
<name>A0A1H8KRZ1_9FIRM</name>
<dbReference type="InterPro" id="IPR000424">
    <property type="entry name" value="Primosome_PriB/ssb"/>
</dbReference>
<evidence type="ECO:0000313" key="4">
    <source>
        <dbReference type="EMBL" id="SEN95670.1"/>
    </source>
</evidence>
<keyword evidence="1 2" id="KW-0238">DNA-binding</keyword>
<proteinExistence type="inferred from homology"/>
<dbReference type="SUPFAM" id="SSF50249">
    <property type="entry name" value="Nucleic acid-binding proteins"/>
    <property type="match status" value="1"/>
</dbReference>
<dbReference type="Proteomes" id="UP000199512">
    <property type="component" value="Unassembled WGS sequence"/>
</dbReference>
<gene>
    <name evidence="4" type="ORF">SAMN05216454_14113</name>
</gene>